<dbReference type="HOGENOM" id="CLU_1333332_0_0_1"/>
<sequence>MKFFIAILVVILSTIAQLSECRSAYEDFIREVEESRPAKRCLGHDEPCTDSSQCCHPFQSLCSLGGDGRRLCYIPLRYQNDEESRPAKRCLGHDEPCTDSSQCCHPFQSLCSLGGDGRRLCYIPLRYQNDEESRPAKRCLGHDEPCTDSSQCCHPFQSLCSLGGDGRRLCYIPERFQDEILHRNLSSHLIDDRSVVGMQKRIRGFH</sequence>
<dbReference type="Proteomes" id="UP000001593">
    <property type="component" value="Unassembled WGS sequence"/>
</dbReference>
<name>A7SKW5_NEMVE</name>
<dbReference type="AlphaFoldDB" id="A7SKW5"/>
<dbReference type="InParanoid" id="A7SKW5"/>
<feature type="signal peptide" evidence="1">
    <location>
        <begin position="1"/>
        <end position="21"/>
    </location>
</feature>
<feature type="chain" id="PRO_5002712872" evidence="1">
    <location>
        <begin position="22"/>
        <end position="206"/>
    </location>
</feature>
<dbReference type="EMBL" id="DS469692">
    <property type="protein sequence ID" value="EDO35649.1"/>
    <property type="molecule type" value="Genomic_DNA"/>
</dbReference>
<proteinExistence type="predicted"/>
<organism evidence="2 3">
    <name type="scientific">Nematostella vectensis</name>
    <name type="common">Starlet sea anemone</name>
    <dbReference type="NCBI Taxonomy" id="45351"/>
    <lineage>
        <taxon>Eukaryota</taxon>
        <taxon>Metazoa</taxon>
        <taxon>Cnidaria</taxon>
        <taxon>Anthozoa</taxon>
        <taxon>Hexacorallia</taxon>
        <taxon>Actiniaria</taxon>
        <taxon>Edwardsiidae</taxon>
        <taxon>Nematostella</taxon>
    </lineage>
</organism>
<reference evidence="2 3" key="1">
    <citation type="journal article" date="2007" name="Science">
        <title>Sea anemone genome reveals ancestral eumetazoan gene repertoire and genomic organization.</title>
        <authorList>
            <person name="Putnam N.H."/>
            <person name="Srivastava M."/>
            <person name="Hellsten U."/>
            <person name="Dirks B."/>
            <person name="Chapman J."/>
            <person name="Salamov A."/>
            <person name="Terry A."/>
            <person name="Shapiro H."/>
            <person name="Lindquist E."/>
            <person name="Kapitonov V.V."/>
            <person name="Jurka J."/>
            <person name="Genikhovich G."/>
            <person name="Grigoriev I.V."/>
            <person name="Lucas S.M."/>
            <person name="Steele R.E."/>
            <person name="Finnerty J.R."/>
            <person name="Technau U."/>
            <person name="Martindale M.Q."/>
            <person name="Rokhsar D.S."/>
        </authorList>
    </citation>
    <scope>NUCLEOTIDE SEQUENCE [LARGE SCALE GENOMIC DNA]</scope>
    <source>
        <strain evidence="3">CH2 X CH6</strain>
    </source>
</reference>
<protein>
    <submittedName>
        <fullName evidence="2">Uncharacterized protein</fullName>
    </submittedName>
</protein>
<evidence type="ECO:0000313" key="3">
    <source>
        <dbReference type="Proteomes" id="UP000001593"/>
    </source>
</evidence>
<dbReference type="PhylomeDB" id="A7SKW5"/>
<evidence type="ECO:0000313" key="2">
    <source>
        <dbReference type="EMBL" id="EDO35649.1"/>
    </source>
</evidence>
<accession>A7SKW5</accession>
<evidence type="ECO:0000256" key="1">
    <source>
        <dbReference type="SAM" id="SignalP"/>
    </source>
</evidence>
<gene>
    <name evidence="2" type="ORF">NEMVEDRAFT_v1g213867</name>
</gene>
<keyword evidence="1" id="KW-0732">Signal</keyword>
<keyword evidence="3" id="KW-1185">Reference proteome</keyword>